<keyword evidence="2" id="KW-1185">Reference proteome</keyword>
<evidence type="ECO:0000313" key="1">
    <source>
        <dbReference type="EMBL" id="KAK4095690.1"/>
    </source>
</evidence>
<protein>
    <submittedName>
        <fullName evidence="1">Uncharacterized protein</fullName>
    </submittedName>
</protein>
<name>A0AAN6PTB9_9PEZI</name>
<accession>A0AAN6PTB9</accession>
<dbReference type="EMBL" id="MU863818">
    <property type="protein sequence ID" value="KAK4095690.1"/>
    <property type="molecule type" value="Genomic_DNA"/>
</dbReference>
<dbReference type="AlphaFoldDB" id="A0AAN6PTB9"/>
<comment type="caution">
    <text evidence="1">The sequence shown here is derived from an EMBL/GenBank/DDBJ whole genome shotgun (WGS) entry which is preliminary data.</text>
</comment>
<gene>
    <name evidence="1" type="ORF">N658DRAFT_109274</name>
</gene>
<sequence length="185" mass="21294">MGGGDLEARKQRDARAKAYRDALQKEEVLDKLTQFIKEPTNFARRRRDVEKDMALRTAELLYSGLCPKLRLGAAIGISRSYDKMAFDRLRQLASDVLTDDYVDRLNERYPLDDLDHWLLYSKLLREDPKLLVLASLEFAWAYASKNSCDLLPLLLEVTKRYSNQLESKQQVNPARILPKQGADSC</sequence>
<dbReference type="Proteomes" id="UP001305647">
    <property type="component" value="Unassembled WGS sequence"/>
</dbReference>
<proteinExistence type="predicted"/>
<reference evidence="1" key="1">
    <citation type="journal article" date="2023" name="Mol. Phylogenet. Evol.">
        <title>Genome-scale phylogeny and comparative genomics of the fungal order Sordariales.</title>
        <authorList>
            <person name="Hensen N."/>
            <person name="Bonometti L."/>
            <person name="Westerberg I."/>
            <person name="Brannstrom I.O."/>
            <person name="Guillou S."/>
            <person name="Cros-Aarteil S."/>
            <person name="Calhoun S."/>
            <person name="Haridas S."/>
            <person name="Kuo A."/>
            <person name="Mondo S."/>
            <person name="Pangilinan J."/>
            <person name="Riley R."/>
            <person name="LaButti K."/>
            <person name="Andreopoulos B."/>
            <person name="Lipzen A."/>
            <person name="Chen C."/>
            <person name="Yan M."/>
            <person name="Daum C."/>
            <person name="Ng V."/>
            <person name="Clum A."/>
            <person name="Steindorff A."/>
            <person name="Ohm R.A."/>
            <person name="Martin F."/>
            <person name="Silar P."/>
            <person name="Natvig D.O."/>
            <person name="Lalanne C."/>
            <person name="Gautier V."/>
            <person name="Ament-Velasquez S.L."/>
            <person name="Kruys A."/>
            <person name="Hutchinson M.I."/>
            <person name="Powell A.J."/>
            <person name="Barry K."/>
            <person name="Miller A.N."/>
            <person name="Grigoriev I.V."/>
            <person name="Debuchy R."/>
            <person name="Gladieux P."/>
            <person name="Hiltunen Thoren M."/>
            <person name="Johannesson H."/>
        </authorList>
    </citation>
    <scope>NUCLEOTIDE SEQUENCE</scope>
    <source>
        <strain evidence="1">CBS 757.83</strain>
    </source>
</reference>
<reference evidence="1" key="2">
    <citation type="submission" date="2023-05" db="EMBL/GenBank/DDBJ databases">
        <authorList>
            <consortium name="Lawrence Berkeley National Laboratory"/>
            <person name="Steindorff A."/>
            <person name="Hensen N."/>
            <person name="Bonometti L."/>
            <person name="Westerberg I."/>
            <person name="Brannstrom I.O."/>
            <person name="Guillou S."/>
            <person name="Cros-Aarteil S."/>
            <person name="Calhoun S."/>
            <person name="Haridas S."/>
            <person name="Kuo A."/>
            <person name="Mondo S."/>
            <person name="Pangilinan J."/>
            <person name="Riley R."/>
            <person name="Labutti K."/>
            <person name="Andreopoulos B."/>
            <person name="Lipzen A."/>
            <person name="Chen C."/>
            <person name="Yanf M."/>
            <person name="Daum C."/>
            <person name="Ng V."/>
            <person name="Clum A."/>
            <person name="Ohm R."/>
            <person name="Martin F."/>
            <person name="Silar P."/>
            <person name="Natvig D."/>
            <person name="Lalanne C."/>
            <person name="Gautier V."/>
            <person name="Ament-Velasquez S.L."/>
            <person name="Kruys A."/>
            <person name="Hutchinson M.I."/>
            <person name="Powell A.J."/>
            <person name="Barry K."/>
            <person name="Miller A.N."/>
            <person name="Grigoriev I.V."/>
            <person name="Debuchy R."/>
            <person name="Gladieux P."/>
            <person name="Thoren M.H."/>
            <person name="Johannesson H."/>
        </authorList>
    </citation>
    <scope>NUCLEOTIDE SEQUENCE</scope>
    <source>
        <strain evidence="1">CBS 757.83</strain>
    </source>
</reference>
<evidence type="ECO:0000313" key="2">
    <source>
        <dbReference type="Proteomes" id="UP001305647"/>
    </source>
</evidence>
<organism evidence="1 2">
    <name type="scientific">Parathielavia hyrcaniae</name>
    <dbReference type="NCBI Taxonomy" id="113614"/>
    <lineage>
        <taxon>Eukaryota</taxon>
        <taxon>Fungi</taxon>
        <taxon>Dikarya</taxon>
        <taxon>Ascomycota</taxon>
        <taxon>Pezizomycotina</taxon>
        <taxon>Sordariomycetes</taxon>
        <taxon>Sordariomycetidae</taxon>
        <taxon>Sordariales</taxon>
        <taxon>Chaetomiaceae</taxon>
        <taxon>Parathielavia</taxon>
    </lineage>
</organism>